<dbReference type="Pfam" id="PF01890">
    <property type="entry name" value="CbiG_C"/>
    <property type="match status" value="1"/>
</dbReference>
<feature type="domain" description="Cobalamin synthesis G N-terminal" evidence="3">
    <location>
        <begin position="57"/>
        <end position="137"/>
    </location>
</feature>
<feature type="region of interest" description="Disordered" evidence="1">
    <location>
        <begin position="371"/>
        <end position="394"/>
    </location>
</feature>
<dbReference type="InterPro" id="IPR036518">
    <property type="entry name" value="CobE/GbiG_C_sf"/>
</dbReference>
<name>A0A0E2BCG0_9LEPT</name>
<protein>
    <submittedName>
        <fullName evidence="5">Cobalamin biosynthesis protein</fullName>
    </submittedName>
</protein>
<reference evidence="5" key="1">
    <citation type="submission" date="2012-10" db="EMBL/GenBank/DDBJ databases">
        <authorList>
            <person name="Harkins D.M."/>
            <person name="Durkin A.S."/>
            <person name="Brinkac L.M."/>
            <person name="Haft D.H."/>
            <person name="Selengut J.D."/>
            <person name="Sanka R."/>
            <person name="DePew J."/>
            <person name="Purushe J."/>
            <person name="Matthias M.A."/>
            <person name="Vinetz J.M."/>
            <person name="Sutton G.G."/>
            <person name="Nierman W.C."/>
            <person name="Fouts D.E."/>
        </authorList>
    </citation>
    <scope>NUCLEOTIDE SEQUENCE [LARGE SCALE GENOMIC DNA]</scope>
    <source>
        <strain evidence="5">MOR084</strain>
    </source>
</reference>
<accession>A0A0E2BCG0</accession>
<dbReference type="Pfam" id="PF11761">
    <property type="entry name" value="CbiG_mid"/>
    <property type="match status" value="1"/>
</dbReference>
<dbReference type="AlphaFoldDB" id="A0A0E2BCG0"/>
<dbReference type="InterPro" id="IPR038029">
    <property type="entry name" value="GbiG_N_sf"/>
</dbReference>
<dbReference type="InterPro" id="IPR052553">
    <property type="entry name" value="CbiG_hydrolase"/>
</dbReference>
<proteinExistence type="predicted"/>
<evidence type="ECO:0000313" key="5">
    <source>
        <dbReference type="EMBL" id="EKO32605.1"/>
    </source>
</evidence>
<dbReference type="EMBL" id="AHON02000064">
    <property type="protein sequence ID" value="EKO32605.1"/>
    <property type="molecule type" value="Genomic_DNA"/>
</dbReference>
<dbReference type="Gene3D" id="3.30.420.180">
    <property type="entry name" value="CobE/GbiG C-terminal domain"/>
    <property type="match status" value="1"/>
</dbReference>
<keyword evidence="6" id="KW-1185">Reference proteome</keyword>
<evidence type="ECO:0000313" key="6">
    <source>
        <dbReference type="Proteomes" id="UP000006329"/>
    </source>
</evidence>
<dbReference type="PANTHER" id="PTHR37477">
    <property type="entry name" value="COBALT-PRECORRIN-5A HYDROLASE"/>
    <property type="match status" value="1"/>
</dbReference>
<feature type="domain" description="Cobalamin biosynthesis central region" evidence="4">
    <location>
        <begin position="143"/>
        <end position="239"/>
    </location>
</feature>
<evidence type="ECO:0000259" key="4">
    <source>
        <dbReference type="Pfam" id="PF11761"/>
    </source>
</evidence>
<feature type="domain" description="CobE/GbiG C-terminal" evidence="2">
    <location>
        <begin position="242"/>
        <end position="365"/>
    </location>
</feature>
<dbReference type="SUPFAM" id="SSF159672">
    <property type="entry name" value="CbiG N-terminal domain-like"/>
    <property type="match status" value="1"/>
</dbReference>
<organism evidence="5 6">
    <name type="scientific">Leptospira santarosai str. MOR084</name>
    <dbReference type="NCBI Taxonomy" id="1049984"/>
    <lineage>
        <taxon>Bacteria</taxon>
        <taxon>Pseudomonadati</taxon>
        <taxon>Spirochaetota</taxon>
        <taxon>Spirochaetia</taxon>
        <taxon>Leptospirales</taxon>
        <taxon>Leptospiraceae</taxon>
        <taxon>Leptospira</taxon>
    </lineage>
</organism>
<dbReference type="GO" id="GO:0009236">
    <property type="term" value="P:cobalamin biosynthetic process"/>
    <property type="evidence" value="ECO:0007669"/>
    <property type="project" value="InterPro"/>
</dbReference>
<dbReference type="Gene3D" id="3.40.50.11220">
    <property type="match status" value="1"/>
</dbReference>
<evidence type="ECO:0000259" key="3">
    <source>
        <dbReference type="Pfam" id="PF11760"/>
    </source>
</evidence>
<sequence>MKRNRKPYSVFVITKHGLEIAKKIQSAWVGADLFVSSKFIREAPPNSKPLSLPMDRTLREVFQEYDCHIFIISVGAVVRLIAPLLENKKVDPAVLCVDDRANFSICVLSGHVGRGNFFTEKLAQTLSNIPVITTASDVSGTLTVDILGRELGWVLEHPDRNVTRGCAAVVNESRVLFVQETGEPNWWPLDKNLPKGVEYSVSLNSVRSEDYEILLIATDRNDLRKTHRKHYENSILYHPKSLILGLGCDRNIPLETAENGIRKVLNENGLAFQSVKAIATADLKKDESAFLSLCLKYDWELLTFSSEELDRVSRIQSPSEVVKNFVGTKSVSEAASLLASGADSLLIPKQKYKESPNGKNLTIAISRIPFPKRPQEPMAHSDFSANSTKEKECK</sequence>
<dbReference type="Proteomes" id="UP000006329">
    <property type="component" value="Unassembled WGS sequence"/>
</dbReference>
<dbReference type="InterPro" id="IPR002750">
    <property type="entry name" value="CobE/GbiG_C"/>
</dbReference>
<dbReference type="RefSeq" id="WP_004477234.1">
    <property type="nucleotide sequence ID" value="NZ_AHON02000064.1"/>
</dbReference>
<evidence type="ECO:0000259" key="2">
    <source>
        <dbReference type="Pfam" id="PF01890"/>
    </source>
</evidence>
<dbReference type="SUPFAM" id="SSF159664">
    <property type="entry name" value="CobE/GbiG C-terminal domain-like"/>
    <property type="match status" value="1"/>
</dbReference>
<gene>
    <name evidence="5" type="ORF">LEP1GSC179_0720</name>
</gene>
<dbReference type="PANTHER" id="PTHR37477:SF1">
    <property type="entry name" value="COBALT-PRECORRIN-5A HYDROLASE"/>
    <property type="match status" value="1"/>
</dbReference>
<dbReference type="InterPro" id="IPR021744">
    <property type="entry name" value="CbiG_N"/>
</dbReference>
<evidence type="ECO:0000256" key="1">
    <source>
        <dbReference type="SAM" id="MobiDB-lite"/>
    </source>
</evidence>
<dbReference type="Pfam" id="PF11760">
    <property type="entry name" value="CbiG_N"/>
    <property type="match status" value="1"/>
</dbReference>
<dbReference type="InterPro" id="IPR021745">
    <property type="entry name" value="CbiG_mid"/>
</dbReference>
<comment type="caution">
    <text evidence="5">The sequence shown here is derived from an EMBL/GenBank/DDBJ whole genome shotgun (WGS) entry which is preliminary data.</text>
</comment>